<evidence type="ECO:0000259" key="8">
    <source>
        <dbReference type="SMART" id="SM01031"/>
    </source>
</evidence>
<dbReference type="Pfam" id="PF10405">
    <property type="entry name" value="BHD_3"/>
    <property type="match status" value="1"/>
</dbReference>
<feature type="compositionally biased region" description="Acidic residues" evidence="6">
    <location>
        <begin position="149"/>
        <end position="160"/>
    </location>
</feature>
<feature type="domain" description="Rad4 beta-hairpin" evidence="7">
    <location>
        <begin position="669"/>
        <end position="720"/>
    </location>
</feature>
<dbReference type="Gene3D" id="3.30.70.2460">
    <property type="entry name" value="Rad4, beta-hairpin domain BHD3"/>
    <property type="match status" value="1"/>
</dbReference>
<dbReference type="SUPFAM" id="SSF54001">
    <property type="entry name" value="Cysteine proteinases"/>
    <property type="match status" value="1"/>
</dbReference>
<feature type="region of interest" description="Disordered" evidence="6">
    <location>
        <begin position="744"/>
        <end position="783"/>
    </location>
</feature>
<dbReference type="GO" id="GO:0006289">
    <property type="term" value="P:nucleotide-excision repair"/>
    <property type="evidence" value="ECO:0007669"/>
    <property type="project" value="InterPro"/>
</dbReference>
<dbReference type="InterPro" id="IPR018325">
    <property type="entry name" value="Rad4/PNGase_transGLS-fold"/>
</dbReference>
<feature type="region of interest" description="Disordered" evidence="6">
    <location>
        <begin position="360"/>
        <end position="413"/>
    </location>
</feature>
<dbReference type="InterPro" id="IPR004583">
    <property type="entry name" value="DNA_repair_Rad4"/>
</dbReference>
<feature type="compositionally biased region" description="Basic and acidic residues" evidence="6">
    <location>
        <begin position="1"/>
        <end position="13"/>
    </location>
</feature>
<evidence type="ECO:0000259" key="9">
    <source>
        <dbReference type="SMART" id="SM01032"/>
    </source>
</evidence>
<feature type="compositionally biased region" description="Low complexity" evidence="6">
    <location>
        <begin position="89"/>
        <end position="130"/>
    </location>
</feature>
<dbReference type="GO" id="GO:0005737">
    <property type="term" value="C:cytoplasm"/>
    <property type="evidence" value="ECO:0007669"/>
    <property type="project" value="TreeGrafter"/>
</dbReference>
<dbReference type="InterPro" id="IPR018326">
    <property type="entry name" value="Rad4_beta-hairpin_dom1"/>
</dbReference>
<keyword evidence="5" id="KW-0539">Nucleus</keyword>
<dbReference type="GO" id="GO:0003684">
    <property type="term" value="F:damaged DNA binding"/>
    <property type="evidence" value="ECO:0007669"/>
    <property type="project" value="InterPro"/>
</dbReference>
<dbReference type="AlphaFoldDB" id="A0AAW1QP48"/>
<evidence type="ECO:0000256" key="3">
    <source>
        <dbReference type="ARBA" id="ARBA00022763"/>
    </source>
</evidence>
<sequence>MPSKRKVAERPCEANEPSAQASRSSAPETLADVSGKGLDSFLDRARQRSGRRPGRTAQIRGLAPAPAPTPAAGSCGAPALVFADKDKAPPAAASRDGAAAAAAEAPAGPAEHAAGPADASAGPTYMGAAAGEREEEEEWEWEAAQSSGEGEEWEDADDPPDPDRDASGVLSIDIDPAASGASGAPAKRRKRPPSAEERAVAKLVHQAHLLCLLARGRMQDQAASDPMLQALVLSLADPKLLPHNHPSHGVATDSLGPLAAWFRDTFKLLSTDEATKQAASNGDGPSTSAVSSSNASLKVDGLEGLLERLRSVAMRRAGTAEELVTLLAALLRAHGLLVRTIRALDALPMRLGTKPFVPTQMRRKPHRADAVPLSRLHSADVHRGSIPAEDAEEDPRFKGRPQQQGRPPQHRGKMSLYTAQSLLGTLGARMHKQHAAGRTITLTPGQRESAAEAIALTSAALGSAPFALDSPPSLDQINQVVAMGRSLEAQFGAMNGTAGGGATWWREGGGREEGTHWLEVYCGSAENGRWVHLDPLLLLFDQPLRMERATVRNAPLSYVVAFAGQGAKDVTQRYVASFAAAEKLRDGKWWEQTLKPLRASEVAATQQHHRAQHVSGMHSTAAGSAGAGIGGGGGNAGAAAGASAKGMAAAEEMRRKREDEELREKITAEKRALPTTIDGFRRHTAFVLERHISKYQALKPGAKKAGLHRGEAYYARGDLVELHTAELWLRAGRQVKAEEVEKPFKTAKKRNHKGGSKPATMDAAEEEDDAELGSPSTSKSPEPALTRLYGEWQTSEWRAPVATGGVVPKNEHGNVLCPPFAAALPEGTVHLRMPRLGFVCRQLKMDYAVAMCGFEMKGGHSVPVLDGVVVCQEHQEAVLEAYLEEERKREERAVAKQRQEAESNWHAVMRALFARIRVHNAYTGPASTNGDAAAVLQSEAAPRGSGGNL</sequence>
<reference evidence="10 11" key="1">
    <citation type="journal article" date="2024" name="Nat. Commun.">
        <title>Phylogenomics reveals the evolutionary origins of lichenization in chlorophyte algae.</title>
        <authorList>
            <person name="Puginier C."/>
            <person name="Libourel C."/>
            <person name="Otte J."/>
            <person name="Skaloud P."/>
            <person name="Haon M."/>
            <person name="Grisel S."/>
            <person name="Petersen M."/>
            <person name="Berrin J.G."/>
            <person name="Delaux P.M."/>
            <person name="Dal Grande F."/>
            <person name="Keller J."/>
        </authorList>
    </citation>
    <scope>NUCLEOTIDE SEQUENCE [LARGE SCALE GENOMIC DNA]</scope>
    <source>
        <strain evidence="10 11">SAG 2043</strain>
    </source>
</reference>
<feature type="domain" description="Rad4 beta-hairpin" evidence="8">
    <location>
        <begin position="722"/>
        <end position="800"/>
    </location>
</feature>
<dbReference type="SMART" id="SM01031">
    <property type="entry name" value="BHD_2"/>
    <property type="match status" value="1"/>
</dbReference>
<proteinExistence type="inferred from homology"/>
<evidence type="ECO:0000256" key="6">
    <source>
        <dbReference type="SAM" id="MobiDB-lite"/>
    </source>
</evidence>
<dbReference type="Gene3D" id="3.90.260.10">
    <property type="entry name" value="Transglutaminase-like"/>
    <property type="match status" value="1"/>
</dbReference>
<dbReference type="Pfam" id="PF03835">
    <property type="entry name" value="Rad4"/>
    <property type="match status" value="1"/>
</dbReference>
<dbReference type="Proteomes" id="UP001489004">
    <property type="component" value="Unassembled WGS sequence"/>
</dbReference>
<dbReference type="SMART" id="SM01032">
    <property type="entry name" value="BHD_3"/>
    <property type="match status" value="1"/>
</dbReference>
<organism evidence="10 11">
    <name type="scientific">[Myrmecia] bisecta</name>
    <dbReference type="NCBI Taxonomy" id="41462"/>
    <lineage>
        <taxon>Eukaryota</taxon>
        <taxon>Viridiplantae</taxon>
        <taxon>Chlorophyta</taxon>
        <taxon>core chlorophytes</taxon>
        <taxon>Trebouxiophyceae</taxon>
        <taxon>Trebouxiales</taxon>
        <taxon>Trebouxiaceae</taxon>
        <taxon>Myrmecia</taxon>
    </lineage>
</organism>
<dbReference type="PANTHER" id="PTHR12135:SF0">
    <property type="entry name" value="DNA REPAIR PROTEIN COMPLEMENTING XP-C CELLS"/>
    <property type="match status" value="1"/>
</dbReference>
<evidence type="ECO:0000259" key="7">
    <source>
        <dbReference type="SMART" id="SM01030"/>
    </source>
</evidence>
<feature type="region of interest" description="Disordered" evidence="6">
    <location>
        <begin position="1"/>
        <end position="198"/>
    </location>
</feature>
<dbReference type="Pfam" id="PF10404">
    <property type="entry name" value="BHD_2"/>
    <property type="match status" value="1"/>
</dbReference>
<dbReference type="PANTHER" id="PTHR12135">
    <property type="entry name" value="DNA REPAIR PROTEIN XP-C / RAD4"/>
    <property type="match status" value="1"/>
</dbReference>
<accession>A0AAW1QP48</accession>
<feature type="compositionally biased region" description="Basic residues" evidence="6">
    <location>
        <begin position="745"/>
        <end position="755"/>
    </location>
</feature>
<dbReference type="SMART" id="SM01030">
    <property type="entry name" value="BHD_1"/>
    <property type="match status" value="1"/>
</dbReference>
<feature type="domain" description="Rad4 beta-hairpin" evidence="9">
    <location>
        <begin position="807"/>
        <end position="882"/>
    </location>
</feature>
<name>A0AAW1QP48_9CHLO</name>
<dbReference type="GO" id="GO:0000111">
    <property type="term" value="C:nucleotide-excision repair factor 2 complex"/>
    <property type="evidence" value="ECO:0007669"/>
    <property type="project" value="TreeGrafter"/>
</dbReference>
<gene>
    <name evidence="10" type="ORF">WJX72_001861</name>
</gene>
<dbReference type="InterPro" id="IPR018328">
    <property type="entry name" value="Rad4_beta-hairpin_dom3"/>
</dbReference>
<keyword evidence="4" id="KW-0234">DNA repair</keyword>
<dbReference type="GO" id="GO:0006298">
    <property type="term" value="P:mismatch repair"/>
    <property type="evidence" value="ECO:0007669"/>
    <property type="project" value="TreeGrafter"/>
</dbReference>
<evidence type="ECO:0000256" key="4">
    <source>
        <dbReference type="ARBA" id="ARBA00023204"/>
    </source>
</evidence>
<dbReference type="InterPro" id="IPR018327">
    <property type="entry name" value="BHD_2"/>
</dbReference>
<comment type="similarity">
    <text evidence="2">Belongs to the XPC family.</text>
</comment>
<keyword evidence="11" id="KW-1185">Reference proteome</keyword>
<dbReference type="InterPro" id="IPR042488">
    <property type="entry name" value="Rad4_BHD3_sf"/>
</dbReference>
<evidence type="ECO:0000256" key="2">
    <source>
        <dbReference type="ARBA" id="ARBA00009525"/>
    </source>
</evidence>
<dbReference type="EMBL" id="JALJOR010000002">
    <property type="protein sequence ID" value="KAK9823314.1"/>
    <property type="molecule type" value="Genomic_DNA"/>
</dbReference>
<comment type="subcellular location">
    <subcellularLocation>
        <location evidence="1">Nucleus</location>
    </subcellularLocation>
</comment>
<dbReference type="InterPro" id="IPR038765">
    <property type="entry name" value="Papain-like_cys_pep_sf"/>
</dbReference>
<dbReference type="GO" id="GO:0003697">
    <property type="term" value="F:single-stranded DNA binding"/>
    <property type="evidence" value="ECO:0007669"/>
    <property type="project" value="TreeGrafter"/>
</dbReference>
<evidence type="ECO:0000313" key="11">
    <source>
        <dbReference type="Proteomes" id="UP001489004"/>
    </source>
</evidence>
<evidence type="ECO:0000256" key="5">
    <source>
        <dbReference type="ARBA" id="ARBA00023242"/>
    </source>
</evidence>
<feature type="compositionally biased region" description="Low complexity" evidence="6">
    <location>
        <begin position="176"/>
        <end position="185"/>
    </location>
</feature>
<evidence type="ECO:0000313" key="10">
    <source>
        <dbReference type="EMBL" id="KAK9823314.1"/>
    </source>
</evidence>
<dbReference type="Gene3D" id="2.20.20.110">
    <property type="entry name" value="Rad4, beta-hairpin domain BHD1"/>
    <property type="match status" value="1"/>
</dbReference>
<dbReference type="InterPro" id="IPR036985">
    <property type="entry name" value="Transglutaminase-like_sf"/>
</dbReference>
<comment type="caution">
    <text evidence="10">The sequence shown here is derived from an EMBL/GenBank/DDBJ whole genome shotgun (WGS) entry which is preliminary data.</text>
</comment>
<dbReference type="GO" id="GO:0071942">
    <property type="term" value="C:XPC complex"/>
    <property type="evidence" value="ECO:0007669"/>
    <property type="project" value="TreeGrafter"/>
</dbReference>
<dbReference type="Pfam" id="PF10403">
    <property type="entry name" value="BHD_1"/>
    <property type="match status" value="1"/>
</dbReference>
<feature type="compositionally biased region" description="Polar residues" evidence="6">
    <location>
        <begin position="17"/>
        <end position="27"/>
    </location>
</feature>
<evidence type="ECO:0000256" key="1">
    <source>
        <dbReference type="ARBA" id="ARBA00004123"/>
    </source>
</evidence>
<feature type="compositionally biased region" description="Low complexity" evidence="6">
    <location>
        <begin position="70"/>
        <end position="79"/>
    </location>
</feature>
<protein>
    <submittedName>
        <fullName evidence="10">Uncharacterized protein</fullName>
    </submittedName>
</protein>
<keyword evidence="3" id="KW-0227">DNA damage</keyword>